<comment type="caution">
    <text evidence="1">The sequence shown here is derived from an EMBL/GenBank/DDBJ whole genome shotgun (WGS) entry which is preliminary data.</text>
</comment>
<name>A0A210PB87_9LACO</name>
<gene>
    <name evidence="1" type="ORF">LKACC12383_00876</name>
</gene>
<reference evidence="1 2" key="1">
    <citation type="submission" date="2017-03" db="EMBL/GenBank/DDBJ databases">
        <title>Genome sequence of Lactobacillus kimchii KACC 12383.</title>
        <authorList>
            <person name="Chun J."/>
        </authorList>
    </citation>
    <scope>NUCLEOTIDE SEQUENCE [LARGE SCALE GENOMIC DNA]</scope>
    <source>
        <strain evidence="1 2">KACC 12383</strain>
    </source>
</reference>
<accession>A0A210PB87</accession>
<dbReference type="Proteomes" id="UP000196649">
    <property type="component" value="Unassembled WGS sequence"/>
</dbReference>
<protein>
    <submittedName>
        <fullName evidence="1">Uncharacterized protein</fullName>
    </submittedName>
</protein>
<organism evidence="1 2">
    <name type="scientific">Companilactobacillus kimchii</name>
    <dbReference type="NCBI Taxonomy" id="2801452"/>
    <lineage>
        <taxon>Bacteria</taxon>
        <taxon>Bacillati</taxon>
        <taxon>Bacillota</taxon>
        <taxon>Bacilli</taxon>
        <taxon>Lactobacillales</taxon>
        <taxon>Lactobacillaceae</taxon>
        <taxon>Companilactobacillus</taxon>
    </lineage>
</organism>
<dbReference type="EMBL" id="MXAL01000003">
    <property type="protein sequence ID" value="OWF33736.1"/>
    <property type="molecule type" value="Genomic_DNA"/>
</dbReference>
<proteinExistence type="predicted"/>
<sequence>MDLPFLVFSVPIGFDNAIIFYKNKISKEFI</sequence>
<dbReference type="AlphaFoldDB" id="A0A210PB87"/>
<evidence type="ECO:0000313" key="1">
    <source>
        <dbReference type="EMBL" id="OWF33736.1"/>
    </source>
</evidence>
<evidence type="ECO:0000313" key="2">
    <source>
        <dbReference type="Proteomes" id="UP000196649"/>
    </source>
</evidence>